<name>A0A8T0PT64_PANVG</name>
<organism evidence="1 2">
    <name type="scientific">Panicum virgatum</name>
    <name type="common">Blackwell switchgrass</name>
    <dbReference type="NCBI Taxonomy" id="38727"/>
    <lineage>
        <taxon>Eukaryota</taxon>
        <taxon>Viridiplantae</taxon>
        <taxon>Streptophyta</taxon>
        <taxon>Embryophyta</taxon>
        <taxon>Tracheophyta</taxon>
        <taxon>Spermatophyta</taxon>
        <taxon>Magnoliopsida</taxon>
        <taxon>Liliopsida</taxon>
        <taxon>Poales</taxon>
        <taxon>Poaceae</taxon>
        <taxon>PACMAD clade</taxon>
        <taxon>Panicoideae</taxon>
        <taxon>Panicodae</taxon>
        <taxon>Paniceae</taxon>
        <taxon>Panicinae</taxon>
        <taxon>Panicum</taxon>
        <taxon>Panicum sect. Hiantes</taxon>
    </lineage>
</organism>
<sequence>MDNPFRVYAVNTDRSGSKVTVETAATLVASADYILVDGLQLQLPPDPGTADQRRHGPLDVVELGVGLSGRVRGAFEHCVRPVVVATHGEERLPARWLLVVIVFIFIRSGCGVTRP</sequence>
<dbReference type="EMBL" id="CM029051">
    <property type="protein sequence ID" value="KAG2561254.1"/>
    <property type="molecule type" value="Genomic_DNA"/>
</dbReference>
<keyword evidence="2" id="KW-1185">Reference proteome</keyword>
<dbReference type="Proteomes" id="UP000823388">
    <property type="component" value="Chromosome 8K"/>
</dbReference>
<reference evidence="1" key="1">
    <citation type="submission" date="2020-05" db="EMBL/GenBank/DDBJ databases">
        <title>WGS assembly of Panicum virgatum.</title>
        <authorList>
            <person name="Lovell J.T."/>
            <person name="Jenkins J."/>
            <person name="Shu S."/>
            <person name="Juenger T.E."/>
            <person name="Schmutz J."/>
        </authorList>
    </citation>
    <scope>NUCLEOTIDE SEQUENCE</scope>
    <source>
        <strain evidence="1">AP13</strain>
    </source>
</reference>
<evidence type="ECO:0000313" key="2">
    <source>
        <dbReference type="Proteomes" id="UP000823388"/>
    </source>
</evidence>
<protein>
    <submittedName>
        <fullName evidence="1">Uncharacterized protein</fullName>
    </submittedName>
</protein>
<proteinExistence type="predicted"/>
<comment type="caution">
    <text evidence="1">The sequence shown here is derived from an EMBL/GenBank/DDBJ whole genome shotgun (WGS) entry which is preliminary data.</text>
</comment>
<dbReference type="AlphaFoldDB" id="A0A8T0PT64"/>
<accession>A0A8T0PT64</accession>
<evidence type="ECO:0000313" key="1">
    <source>
        <dbReference type="EMBL" id="KAG2561254.1"/>
    </source>
</evidence>
<gene>
    <name evidence="1" type="ORF">PVAP13_8KG125102</name>
</gene>